<protein>
    <submittedName>
        <fullName evidence="1">Uncharacterized protein</fullName>
    </submittedName>
</protein>
<comment type="caution">
    <text evidence="1">The sequence shown here is derived from an EMBL/GenBank/DDBJ whole genome shotgun (WGS) entry which is preliminary data.</text>
</comment>
<dbReference type="AlphaFoldDB" id="A0A5D4ULY3"/>
<dbReference type="RefSeq" id="WP_148967588.1">
    <property type="nucleotide sequence ID" value="NZ_JBNIKW010000001.1"/>
</dbReference>
<evidence type="ECO:0000313" key="2">
    <source>
        <dbReference type="Proteomes" id="UP000324269"/>
    </source>
</evidence>
<evidence type="ECO:0000313" key="1">
    <source>
        <dbReference type="EMBL" id="TYS88294.1"/>
    </source>
</evidence>
<dbReference type="OrthoDB" id="2362148at2"/>
<gene>
    <name evidence="1" type="ORF">FZC85_02310</name>
</gene>
<dbReference type="Proteomes" id="UP000324269">
    <property type="component" value="Unassembled WGS sequence"/>
</dbReference>
<reference evidence="1 2" key="1">
    <citation type="submission" date="2019-08" db="EMBL/GenBank/DDBJ databases">
        <title>Bacillus genomes from the desert of Cuatro Cienegas, Coahuila.</title>
        <authorList>
            <person name="Olmedo-Alvarez G."/>
        </authorList>
    </citation>
    <scope>NUCLEOTIDE SEQUENCE [LARGE SCALE GENOMIC DNA]</scope>
    <source>
        <strain evidence="1 2">CH87b_3T</strain>
    </source>
</reference>
<accession>A0A5D4ULY3</accession>
<sequence length="210" mass="24649">MNISIAAKIMNKVGKQITIEPDKLVEINPPYENYHYLKKVREEWEFGLLLVERQEIPNEKVIKLFKSEKEAAVYFLMNRLSAFYFAKRIRPFMMEHEEFDIGGPEFNERKFHEAIYLIGIPPTLFSLNDTILKTNRIIVDAEDDKFIVKYRGEDGKTISSTLPISKKRALFFAFKKLFLIYIFNKEVKDLLIEHGEGNNITDEDISVFLT</sequence>
<name>A0A5D4ULY3_9BACI</name>
<proteinExistence type="predicted"/>
<dbReference type="EMBL" id="VTEZ01000001">
    <property type="protein sequence ID" value="TYS88294.1"/>
    <property type="molecule type" value="Genomic_DNA"/>
</dbReference>
<organism evidence="1 2">
    <name type="scientific">Rossellomorea aquimaris</name>
    <dbReference type="NCBI Taxonomy" id="189382"/>
    <lineage>
        <taxon>Bacteria</taxon>
        <taxon>Bacillati</taxon>
        <taxon>Bacillota</taxon>
        <taxon>Bacilli</taxon>
        <taxon>Bacillales</taxon>
        <taxon>Bacillaceae</taxon>
        <taxon>Rossellomorea</taxon>
    </lineage>
</organism>